<comment type="function">
    <text evidence="7">Catalyzes the ATP-dependent amidation of deamido-NAD to form NAD. Uses L-glutamine as a nitrogen source.</text>
</comment>
<evidence type="ECO:0000259" key="11">
    <source>
        <dbReference type="PROSITE" id="PS50263"/>
    </source>
</evidence>
<keyword evidence="6 7" id="KW-0520">NAD</keyword>
<evidence type="ECO:0000256" key="1">
    <source>
        <dbReference type="ARBA" id="ARBA00005188"/>
    </source>
</evidence>
<evidence type="ECO:0000256" key="9">
    <source>
        <dbReference type="PROSITE-ProRule" id="PRU10139"/>
    </source>
</evidence>
<comment type="catalytic activity">
    <reaction evidence="7 8">
        <text>deamido-NAD(+) + L-glutamine + ATP + H2O = L-glutamate + AMP + diphosphate + NAD(+) + H(+)</text>
        <dbReference type="Rhea" id="RHEA:24384"/>
        <dbReference type="ChEBI" id="CHEBI:15377"/>
        <dbReference type="ChEBI" id="CHEBI:15378"/>
        <dbReference type="ChEBI" id="CHEBI:29985"/>
        <dbReference type="ChEBI" id="CHEBI:30616"/>
        <dbReference type="ChEBI" id="CHEBI:33019"/>
        <dbReference type="ChEBI" id="CHEBI:57540"/>
        <dbReference type="ChEBI" id="CHEBI:58359"/>
        <dbReference type="ChEBI" id="CHEBI:58437"/>
        <dbReference type="ChEBI" id="CHEBI:456215"/>
        <dbReference type="EC" id="6.3.5.1"/>
    </reaction>
</comment>
<evidence type="ECO:0000256" key="2">
    <source>
        <dbReference type="ARBA" id="ARBA00007145"/>
    </source>
</evidence>
<evidence type="ECO:0000256" key="4">
    <source>
        <dbReference type="ARBA" id="ARBA00022741"/>
    </source>
</evidence>
<dbReference type="InterPro" id="IPR014729">
    <property type="entry name" value="Rossmann-like_a/b/a_fold"/>
</dbReference>
<comment type="caution">
    <text evidence="7">Lacks conserved residue(s) required for the propagation of feature annotation.</text>
</comment>
<evidence type="ECO:0000256" key="10">
    <source>
        <dbReference type="RuleBase" id="RU003811"/>
    </source>
</evidence>
<feature type="active site" description="Nucleophile; for glutaminase activity" evidence="7">
    <location>
        <position position="151"/>
    </location>
</feature>
<dbReference type="CDD" id="cd00553">
    <property type="entry name" value="NAD_synthase"/>
    <property type="match status" value="1"/>
</dbReference>
<dbReference type="Proteomes" id="UP001320148">
    <property type="component" value="Chromosome"/>
</dbReference>
<feature type="active site" description="Proton acceptor" evidence="9">
    <location>
        <position position="44"/>
    </location>
</feature>
<dbReference type="InterPro" id="IPR036526">
    <property type="entry name" value="C-N_Hydrolase_sf"/>
</dbReference>
<dbReference type="Pfam" id="PF02540">
    <property type="entry name" value="NAD_synthase"/>
    <property type="match status" value="1"/>
</dbReference>
<evidence type="ECO:0000256" key="8">
    <source>
        <dbReference type="PIRNR" id="PIRNR006630"/>
    </source>
</evidence>
<dbReference type="PANTHER" id="PTHR23090">
    <property type="entry name" value="NH 3 /GLUTAMINE-DEPENDENT NAD + SYNTHETASE"/>
    <property type="match status" value="1"/>
</dbReference>
<sequence length="547" mass="60387">MDMVRIAAGQINPIIGDFEGNCRKMEEAAKKAREAGCRLVVFPELSVSGYPPRDLLERRSFIKDNLNAVERLMENIQGIAVLLGYVERNGEPGENNLYNAALLFEDGRVLHKVRKRLLPTYDVFDERRYFEPGSESKPVMWNGVRLGITICEDMWNDKEVFESRKYRVDPVADLCDQGVELLINISASPFNTGKPAFRESLIASVARRHKVPVFYVNQVGGNDSLLFDGASLGFYSDGTLAVRAESFVEDLLVFEPKETSPQRIADVPACVEEEVYRALVMGTRDYVTKCGFKKVVIGLSGGIDSALTAAVAADALGAENVSTVFMPSEYTSSDNDEDTKGLAENLGCHFDVVPIAPMFDAFLGASDIFCREEHGITEQNIQARVRGTLLMALSNKTGALVLTTGNKSELAVGYCTLYGDMNGGLAVISDVPKTLVWDISRFINRNGEVIPQRIIDKVPSAELRPDQSDQDELPAYEVLDAILHAYVEQVKAPAEIVAMGYDAEVVADVVRRVEINEYKRQQAAPGLRVTAKAFGYGRRYPIAKRIA</sequence>
<dbReference type="EMBL" id="AP024488">
    <property type="protein sequence ID" value="BCS98411.1"/>
    <property type="molecule type" value="Genomic_DNA"/>
</dbReference>
<gene>
    <name evidence="7" type="primary">nadE</name>
    <name evidence="12" type="ORF">DSLASN_40430</name>
</gene>
<feature type="binding site" evidence="7">
    <location>
        <begin position="298"/>
        <end position="305"/>
    </location>
    <ligand>
        <name>ATP</name>
        <dbReference type="ChEBI" id="CHEBI:30616"/>
    </ligand>
</feature>
<evidence type="ECO:0000256" key="3">
    <source>
        <dbReference type="ARBA" id="ARBA00022598"/>
    </source>
</evidence>
<dbReference type="NCBIfam" id="NF010588">
    <property type="entry name" value="PRK13981.1"/>
    <property type="match status" value="1"/>
</dbReference>
<feature type="binding site" evidence="7">
    <location>
        <position position="519"/>
    </location>
    <ligand>
        <name>deamido-NAD(+)</name>
        <dbReference type="ChEBI" id="CHEBI:58437"/>
        <note>ligand shared between two neighboring subunits</note>
    </ligand>
</feature>
<dbReference type="PANTHER" id="PTHR23090:SF9">
    <property type="entry name" value="GLUTAMINE-DEPENDENT NAD(+) SYNTHETASE"/>
    <property type="match status" value="1"/>
</dbReference>
<dbReference type="InterPro" id="IPR003010">
    <property type="entry name" value="C-N_Hydrolase"/>
</dbReference>
<keyword evidence="3 7" id="KW-0436">Ligase</keyword>
<comment type="similarity">
    <text evidence="2 7 8">In the C-terminal section; belongs to the NAD synthetase family.</text>
</comment>
<dbReference type="InterPro" id="IPR022310">
    <property type="entry name" value="NAD/GMP_synthase"/>
</dbReference>
<feature type="active site" description="Proton acceptor; for glutaminase activity" evidence="7">
    <location>
        <position position="44"/>
    </location>
</feature>
<dbReference type="SUPFAM" id="SSF52402">
    <property type="entry name" value="Adenine nucleotide alpha hydrolases-like"/>
    <property type="match status" value="1"/>
</dbReference>
<dbReference type="EC" id="6.3.5.1" evidence="7 8"/>
<evidence type="ECO:0000256" key="6">
    <source>
        <dbReference type="ARBA" id="ARBA00023027"/>
    </source>
</evidence>
<evidence type="ECO:0000256" key="5">
    <source>
        <dbReference type="ARBA" id="ARBA00022840"/>
    </source>
</evidence>
<evidence type="ECO:0000256" key="7">
    <source>
        <dbReference type="HAMAP-Rule" id="MF_02090"/>
    </source>
</evidence>
<accession>A0ABM7PLJ6</accession>
<dbReference type="InterPro" id="IPR000132">
    <property type="entry name" value="Nitrilase/CN_hydratase_CS"/>
</dbReference>
<evidence type="ECO:0000313" key="13">
    <source>
        <dbReference type="Proteomes" id="UP001320148"/>
    </source>
</evidence>
<dbReference type="SUPFAM" id="SSF56317">
    <property type="entry name" value="Carbon-nitrogen hydrolase"/>
    <property type="match status" value="1"/>
</dbReference>
<keyword evidence="4 7" id="KW-0547">Nucleotide-binding</keyword>
<feature type="domain" description="CN hydrolase" evidence="11">
    <location>
        <begin position="4"/>
        <end position="261"/>
    </location>
</feature>
<reference evidence="12 13" key="1">
    <citation type="submission" date="2021-02" db="EMBL/GenBank/DDBJ databases">
        <title>Complete genome of Desulfoluna sp. strain ASN36.</title>
        <authorList>
            <person name="Takahashi A."/>
            <person name="Kojima H."/>
            <person name="Fukui M."/>
        </authorList>
    </citation>
    <scope>NUCLEOTIDE SEQUENCE [LARGE SCALE GENOMIC DNA]</scope>
    <source>
        <strain evidence="12 13">ASN36</strain>
    </source>
</reference>
<name>A0ABM7PLJ6_9BACT</name>
<keyword evidence="5 7" id="KW-0067">ATP-binding</keyword>
<dbReference type="CDD" id="cd07570">
    <property type="entry name" value="GAT_Gln-NAD-synth"/>
    <property type="match status" value="1"/>
</dbReference>
<dbReference type="HAMAP" id="MF_02090">
    <property type="entry name" value="NadE_glutamine_dep"/>
    <property type="match status" value="1"/>
</dbReference>
<dbReference type="PROSITE" id="PS00920">
    <property type="entry name" value="NITRIL_CHT_1"/>
    <property type="match status" value="1"/>
</dbReference>
<feature type="active site" description="For glutaminase activity" evidence="7">
    <location>
        <position position="115"/>
    </location>
</feature>
<dbReference type="Pfam" id="PF00795">
    <property type="entry name" value="CN_hydrolase"/>
    <property type="match status" value="1"/>
</dbReference>
<proteinExistence type="inferred from homology"/>
<comment type="similarity">
    <text evidence="10">Belongs to the NAD synthetase family.</text>
</comment>
<dbReference type="PROSITE" id="PS50263">
    <property type="entry name" value="CN_HYDROLASE"/>
    <property type="match status" value="1"/>
</dbReference>
<dbReference type="PIRSF" id="PIRSF006630">
    <property type="entry name" value="NADS_GAT"/>
    <property type="match status" value="1"/>
</dbReference>
<keyword evidence="13" id="KW-1185">Reference proteome</keyword>
<feature type="binding site" evidence="7">
    <location>
        <position position="404"/>
    </location>
    <ligand>
        <name>ATP</name>
        <dbReference type="ChEBI" id="CHEBI:30616"/>
    </ligand>
</feature>
<comment type="pathway">
    <text evidence="1 7 8">Cofactor biosynthesis; NAD(+) biosynthesis; NAD(+) from deamido-NAD(+) (L-Gln route): step 1/1.</text>
</comment>
<feature type="binding site" evidence="7">
    <location>
        <position position="188"/>
    </location>
    <ligand>
        <name>L-glutamine</name>
        <dbReference type="ChEBI" id="CHEBI:58359"/>
    </ligand>
</feature>
<feature type="binding site" evidence="7">
    <location>
        <position position="121"/>
    </location>
    <ligand>
        <name>L-glutamine</name>
        <dbReference type="ChEBI" id="CHEBI:58359"/>
    </ligand>
</feature>
<dbReference type="Gene3D" id="3.60.110.10">
    <property type="entry name" value="Carbon-nitrogen hydrolase"/>
    <property type="match status" value="1"/>
</dbReference>
<organism evidence="12 13">
    <name type="scientific">Desulfoluna limicola</name>
    <dbReference type="NCBI Taxonomy" id="2810562"/>
    <lineage>
        <taxon>Bacteria</taxon>
        <taxon>Pseudomonadati</taxon>
        <taxon>Thermodesulfobacteriota</taxon>
        <taxon>Desulfobacteria</taxon>
        <taxon>Desulfobacterales</taxon>
        <taxon>Desulfolunaceae</taxon>
        <taxon>Desulfoluna</taxon>
    </lineage>
</organism>
<protein>
    <recommendedName>
        <fullName evidence="7 8">Glutamine-dependent NAD(+) synthetase</fullName>
        <ecNumber evidence="7 8">6.3.5.1</ecNumber>
    </recommendedName>
    <alternativeName>
        <fullName evidence="7 8">NAD(+) synthase [glutamine-hydrolyzing]</fullName>
    </alternativeName>
</protein>
<feature type="binding site" evidence="7">
    <location>
        <position position="409"/>
    </location>
    <ligand>
        <name>deamido-NAD(+)</name>
        <dbReference type="ChEBI" id="CHEBI:58437"/>
        <note>ligand shared between two neighboring subunits</note>
    </ligand>
</feature>
<feature type="binding site" evidence="7">
    <location>
        <position position="194"/>
    </location>
    <ligand>
        <name>L-glutamine</name>
        <dbReference type="ChEBI" id="CHEBI:58359"/>
    </ligand>
</feature>
<dbReference type="InterPro" id="IPR014445">
    <property type="entry name" value="Gln-dep_NAD_synthase"/>
</dbReference>
<dbReference type="Gene3D" id="3.40.50.620">
    <property type="entry name" value="HUPs"/>
    <property type="match status" value="1"/>
</dbReference>
<feature type="binding site" evidence="7">
    <location>
        <position position="380"/>
    </location>
    <ligand>
        <name>deamido-NAD(+)</name>
        <dbReference type="ChEBI" id="CHEBI:58437"/>
        <note>ligand shared between two neighboring subunits</note>
    </ligand>
</feature>
<dbReference type="NCBIfam" id="TIGR00552">
    <property type="entry name" value="nadE"/>
    <property type="match status" value="1"/>
</dbReference>
<evidence type="ECO:0000313" key="12">
    <source>
        <dbReference type="EMBL" id="BCS98411.1"/>
    </source>
</evidence>
<dbReference type="InterPro" id="IPR003694">
    <property type="entry name" value="NAD_synthase"/>
</dbReference>